<evidence type="ECO:0000256" key="2">
    <source>
        <dbReference type="ARBA" id="ARBA00004651"/>
    </source>
</evidence>
<evidence type="ECO:0000256" key="4">
    <source>
        <dbReference type="ARBA" id="ARBA00005189"/>
    </source>
</evidence>
<comment type="catalytic activity">
    <reaction evidence="1 18">
        <text>a 1,2-diacyl-sn-glycero-3-phosphate + CTP + H(+) = a CDP-1,2-diacyl-sn-glycerol + diphosphate</text>
        <dbReference type="Rhea" id="RHEA:16229"/>
        <dbReference type="ChEBI" id="CHEBI:15378"/>
        <dbReference type="ChEBI" id="CHEBI:33019"/>
        <dbReference type="ChEBI" id="CHEBI:37563"/>
        <dbReference type="ChEBI" id="CHEBI:58332"/>
        <dbReference type="ChEBI" id="CHEBI:58608"/>
        <dbReference type="EC" id="2.7.7.41"/>
    </reaction>
</comment>
<keyword evidence="17" id="KW-1208">Phospholipid metabolism</keyword>
<keyword evidence="13 19" id="KW-1133">Transmembrane helix</keyword>
<dbReference type="PANTHER" id="PTHR46382">
    <property type="entry name" value="PHOSPHATIDATE CYTIDYLYLTRANSFERASE"/>
    <property type="match status" value="1"/>
</dbReference>
<evidence type="ECO:0000256" key="5">
    <source>
        <dbReference type="ARBA" id="ARBA00010185"/>
    </source>
</evidence>
<gene>
    <name evidence="20" type="ORF">IAD36_00085</name>
</gene>
<name>A0A9D1IY67_9FIRM</name>
<evidence type="ECO:0000256" key="8">
    <source>
        <dbReference type="ARBA" id="ARBA00022475"/>
    </source>
</evidence>
<comment type="subcellular location">
    <subcellularLocation>
        <location evidence="2">Cell membrane</location>
        <topology evidence="2">Multi-pass membrane protein</topology>
    </subcellularLocation>
</comment>
<protein>
    <recommendedName>
        <fullName evidence="7 18">Phosphatidate cytidylyltransferase</fullName>
        <ecNumber evidence="6 18">2.7.7.41</ecNumber>
    </recommendedName>
</protein>
<evidence type="ECO:0000256" key="7">
    <source>
        <dbReference type="ARBA" id="ARBA00019373"/>
    </source>
</evidence>
<keyword evidence="11 18" id="KW-0812">Transmembrane</keyword>
<dbReference type="PROSITE" id="PS01315">
    <property type="entry name" value="CDS"/>
    <property type="match status" value="1"/>
</dbReference>
<evidence type="ECO:0000256" key="19">
    <source>
        <dbReference type="SAM" id="Phobius"/>
    </source>
</evidence>
<keyword evidence="8" id="KW-1003">Cell membrane</keyword>
<dbReference type="GO" id="GO:0016024">
    <property type="term" value="P:CDP-diacylglycerol biosynthetic process"/>
    <property type="evidence" value="ECO:0007669"/>
    <property type="project" value="TreeGrafter"/>
</dbReference>
<evidence type="ECO:0000256" key="3">
    <source>
        <dbReference type="ARBA" id="ARBA00005119"/>
    </source>
</evidence>
<proteinExistence type="inferred from homology"/>
<feature type="transmembrane region" description="Helical" evidence="19">
    <location>
        <begin position="252"/>
        <end position="272"/>
    </location>
</feature>
<dbReference type="EMBL" id="DVHH01000001">
    <property type="protein sequence ID" value="HIR53992.1"/>
    <property type="molecule type" value="Genomic_DNA"/>
</dbReference>
<feature type="transmembrane region" description="Helical" evidence="19">
    <location>
        <begin position="81"/>
        <end position="100"/>
    </location>
</feature>
<dbReference type="Pfam" id="PF01148">
    <property type="entry name" value="CTP_transf_1"/>
    <property type="match status" value="1"/>
</dbReference>
<feature type="transmembrane region" description="Helical" evidence="19">
    <location>
        <begin position="6"/>
        <end position="39"/>
    </location>
</feature>
<dbReference type="AlphaFoldDB" id="A0A9D1IY67"/>
<dbReference type="PANTHER" id="PTHR46382:SF1">
    <property type="entry name" value="PHOSPHATIDATE CYTIDYLYLTRANSFERASE"/>
    <property type="match status" value="1"/>
</dbReference>
<dbReference type="GO" id="GO:0004605">
    <property type="term" value="F:phosphatidate cytidylyltransferase activity"/>
    <property type="evidence" value="ECO:0007669"/>
    <property type="project" value="UniProtKB-EC"/>
</dbReference>
<keyword evidence="10 18" id="KW-0808">Transferase</keyword>
<evidence type="ECO:0000256" key="11">
    <source>
        <dbReference type="ARBA" id="ARBA00022692"/>
    </source>
</evidence>
<sequence>MKQRLIVAGVGIPVLLLILLAAPVWATAAMCALLSAVGCYELMHAVGRDEWKLLCLMPLFAAWMCTSIGLGEEWTPEPGLYMAAACFVAVVYTFAMAVVTHGRERSLSFRTAMAGLFAMSAIAAGFACLVILRDISPAVVLTPFIGAFMSDTGAFFAGRAFGKRKLCPAVSPNKTVAGCIGGFVGSIAGMAVFHLVVKTWFQLDLGWGVVILMGVIGSLFGQLGDLSFSVIKREFGIKDYGAIFPGHGGVLDRFDSVLFVAPAYLLFMLLYFA</sequence>
<evidence type="ECO:0000313" key="20">
    <source>
        <dbReference type="EMBL" id="HIR53992.1"/>
    </source>
</evidence>
<dbReference type="EC" id="2.7.7.41" evidence="6 18"/>
<evidence type="ECO:0000256" key="17">
    <source>
        <dbReference type="ARBA" id="ARBA00023264"/>
    </source>
</evidence>
<evidence type="ECO:0000256" key="13">
    <source>
        <dbReference type="ARBA" id="ARBA00022989"/>
    </source>
</evidence>
<comment type="pathway">
    <text evidence="4">Lipid metabolism.</text>
</comment>
<evidence type="ECO:0000313" key="21">
    <source>
        <dbReference type="Proteomes" id="UP000824238"/>
    </source>
</evidence>
<keyword evidence="9" id="KW-0444">Lipid biosynthesis</keyword>
<feature type="transmembrane region" description="Helical" evidence="19">
    <location>
        <begin position="138"/>
        <end position="156"/>
    </location>
</feature>
<comment type="pathway">
    <text evidence="3 18">Phospholipid metabolism; CDP-diacylglycerol biosynthesis; CDP-diacylglycerol from sn-glycerol 3-phosphate: step 3/3.</text>
</comment>
<keyword evidence="16" id="KW-0594">Phospholipid biosynthesis</keyword>
<comment type="caution">
    <text evidence="20">The sequence shown here is derived from an EMBL/GenBank/DDBJ whole genome shotgun (WGS) entry which is preliminary data.</text>
</comment>
<evidence type="ECO:0000256" key="14">
    <source>
        <dbReference type="ARBA" id="ARBA00023098"/>
    </source>
</evidence>
<feature type="transmembrane region" description="Helical" evidence="19">
    <location>
        <begin position="112"/>
        <end position="132"/>
    </location>
</feature>
<comment type="similarity">
    <text evidence="5 18">Belongs to the CDS family.</text>
</comment>
<feature type="transmembrane region" description="Helical" evidence="19">
    <location>
        <begin position="209"/>
        <end position="231"/>
    </location>
</feature>
<feature type="transmembrane region" description="Helical" evidence="19">
    <location>
        <begin position="176"/>
        <end position="197"/>
    </location>
</feature>
<keyword evidence="14" id="KW-0443">Lipid metabolism</keyword>
<evidence type="ECO:0000256" key="10">
    <source>
        <dbReference type="ARBA" id="ARBA00022679"/>
    </source>
</evidence>
<organism evidence="20 21">
    <name type="scientific">Candidatus Scatomorpha intestinigallinarum</name>
    <dbReference type="NCBI Taxonomy" id="2840923"/>
    <lineage>
        <taxon>Bacteria</taxon>
        <taxon>Bacillati</taxon>
        <taxon>Bacillota</taxon>
        <taxon>Clostridia</taxon>
        <taxon>Eubacteriales</taxon>
        <taxon>Candidatus Scatomorpha</taxon>
    </lineage>
</organism>
<evidence type="ECO:0000256" key="16">
    <source>
        <dbReference type="ARBA" id="ARBA00023209"/>
    </source>
</evidence>
<keyword evidence="15 19" id="KW-0472">Membrane</keyword>
<evidence type="ECO:0000256" key="9">
    <source>
        <dbReference type="ARBA" id="ARBA00022516"/>
    </source>
</evidence>
<evidence type="ECO:0000256" key="15">
    <source>
        <dbReference type="ARBA" id="ARBA00023136"/>
    </source>
</evidence>
<evidence type="ECO:0000256" key="12">
    <source>
        <dbReference type="ARBA" id="ARBA00022695"/>
    </source>
</evidence>
<keyword evidence="12 18" id="KW-0548">Nucleotidyltransferase</keyword>
<reference evidence="20" key="2">
    <citation type="journal article" date="2021" name="PeerJ">
        <title>Extensive microbial diversity within the chicken gut microbiome revealed by metagenomics and culture.</title>
        <authorList>
            <person name="Gilroy R."/>
            <person name="Ravi A."/>
            <person name="Getino M."/>
            <person name="Pursley I."/>
            <person name="Horton D.L."/>
            <person name="Alikhan N.F."/>
            <person name="Baker D."/>
            <person name="Gharbi K."/>
            <person name="Hall N."/>
            <person name="Watson M."/>
            <person name="Adriaenssens E.M."/>
            <person name="Foster-Nyarko E."/>
            <person name="Jarju S."/>
            <person name="Secka A."/>
            <person name="Antonio M."/>
            <person name="Oren A."/>
            <person name="Chaudhuri R.R."/>
            <person name="La Ragione R."/>
            <person name="Hildebrand F."/>
            <person name="Pallen M.J."/>
        </authorList>
    </citation>
    <scope>NUCLEOTIDE SEQUENCE</scope>
    <source>
        <strain evidence="20">ChiGjej3B3-7149</strain>
    </source>
</reference>
<dbReference type="InterPro" id="IPR000374">
    <property type="entry name" value="PC_trans"/>
</dbReference>
<evidence type="ECO:0000256" key="18">
    <source>
        <dbReference type="RuleBase" id="RU003938"/>
    </source>
</evidence>
<accession>A0A9D1IY67</accession>
<dbReference type="GO" id="GO:0005886">
    <property type="term" value="C:plasma membrane"/>
    <property type="evidence" value="ECO:0007669"/>
    <property type="project" value="UniProtKB-SubCell"/>
</dbReference>
<dbReference type="Proteomes" id="UP000824238">
    <property type="component" value="Unassembled WGS sequence"/>
</dbReference>
<evidence type="ECO:0000256" key="1">
    <source>
        <dbReference type="ARBA" id="ARBA00001698"/>
    </source>
</evidence>
<evidence type="ECO:0000256" key="6">
    <source>
        <dbReference type="ARBA" id="ARBA00012487"/>
    </source>
</evidence>
<reference evidence="20" key="1">
    <citation type="submission" date="2020-10" db="EMBL/GenBank/DDBJ databases">
        <authorList>
            <person name="Gilroy R."/>
        </authorList>
    </citation>
    <scope>NUCLEOTIDE SEQUENCE</scope>
    <source>
        <strain evidence="20">ChiGjej3B3-7149</strain>
    </source>
</reference>